<proteinExistence type="predicted"/>
<keyword evidence="3" id="KW-1185">Reference proteome</keyword>
<dbReference type="Gene3D" id="3.90.1720.10">
    <property type="entry name" value="endopeptidase domain like (from Nostoc punctiforme)"/>
    <property type="match status" value="1"/>
</dbReference>
<evidence type="ECO:0000256" key="1">
    <source>
        <dbReference type="SAM" id="MobiDB-lite"/>
    </source>
</evidence>
<dbReference type="Proteomes" id="UP001336020">
    <property type="component" value="Unassembled WGS sequence"/>
</dbReference>
<gene>
    <name evidence="2" type="ORF">Q7514_27265</name>
</gene>
<feature type="compositionally biased region" description="Low complexity" evidence="1">
    <location>
        <begin position="936"/>
        <end position="965"/>
    </location>
</feature>
<dbReference type="InterPro" id="IPR016024">
    <property type="entry name" value="ARM-type_fold"/>
</dbReference>
<evidence type="ECO:0000313" key="2">
    <source>
        <dbReference type="EMBL" id="MEE2061231.1"/>
    </source>
</evidence>
<reference evidence="2 3" key="1">
    <citation type="submission" date="2023-07" db="EMBL/GenBank/DDBJ databases">
        <authorList>
            <person name="Girao M."/>
            <person name="Carvalho M.F."/>
        </authorList>
    </citation>
    <scope>NUCLEOTIDE SEQUENCE [LARGE SCALE GENOMIC DNA]</scope>
    <source>
        <strain evidence="2 3">YIM65754</strain>
    </source>
</reference>
<dbReference type="RefSeq" id="WP_330136406.1">
    <property type="nucleotide sequence ID" value="NZ_JAUTXY010000017.1"/>
</dbReference>
<protein>
    <recommendedName>
        <fullName evidence="4">Phage-related protein</fullName>
    </recommendedName>
</protein>
<accession>A0ABU7LI32</accession>
<comment type="caution">
    <text evidence="2">The sequence shown here is derived from an EMBL/GenBank/DDBJ whole genome shotgun (WGS) entry which is preliminary data.</text>
</comment>
<dbReference type="InterPro" id="IPR038765">
    <property type="entry name" value="Papain-like_cys_pep_sf"/>
</dbReference>
<evidence type="ECO:0000313" key="3">
    <source>
        <dbReference type="Proteomes" id="UP001336020"/>
    </source>
</evidence>
<organism evidence="2 3">
    <name type="scientific">Rhodococcus artemisiae</name>
    <dbReference type="NCBI Taxonomy" id="714159"/>
    <lineage>
        <taxon>Bacteria</taxon>
        <taxon>Bacillati</taxon>
        <taxon>Actinomycetota</taxon>
        <taxon>Actinomycetes</taxon>
        <taxon>Mycobacteriales</taxon>
        <taxon>Nocardiaceae</taxon>
        <taxon>Rhodococcus</taxon>
    </lineage>
</organism>
<name>A0ABU7LI32_9NOCA</name>
<feature type="region of interest" description="Disordered" evidence="1">
    <location>
        <begin position="890"/>
        <end position="971"/>
    </location>
</feature>
<sequence length="1117" mass="114097">MAEPFNAGSAYATIRPRLDPQWKQKISAEISKPQNDPNAKVTVTPQLGALTDFKNDLKAKMAATNATVKIAPVLGSLTEFKRDLRASTANLQVKVNVTPNMTEFRRELRRASTVGTGGVRLPVDLDLTRARAQLAAFRAATPDLRMNLDLDTGGATAGMASMIAQALALRTALNGIDIGGSGGGGLGGLGGGGGAASAAGGLGSMLPMLGSIAALAPVALGAVGQLGIGMLGLGAAAGPALATIALGFEGIKTAAESIKPQFDALKTQVSDVFAREMQPAFESIGSLMESLGPEMEGIASGMSGLFTGVTDALTGPGWDSLQELFGSIPQFLSAMGPGLNDLVVGFTDLGLAAAPAMQAMGAGLGDILGEFGQALTGLMESGDLTALFEGFGQALTGFGQLLGPLITMLGQLGAELGGSLGGLFAQLGEVLTQLTPAFREIVGVVGPVLVDTFAALVPAIGPLGQAFASLVSAVAPVLPLIAQLVGNVVSALAPALTVLFNALAPVIQSMVEQLQPVIQALAPILAQVAMTIAEGLAAAFQAIAPSLPLLAESFGQIVLAIAPFLPQLAQIIGELLPPLMALFNDLITTILPPVTEGFRWLAENVLPLVVGAITNLAQVFGEKIQFVRDVFADAKTFLGGAVDGIVGFFTGMGDSIAGVWDGVVDNVRTAVRAIGDLLQRVPTKIGPITVPGGQGARDLGAKLSDWAQSNADGGFITGPGTGTSDSILSWLSNGEFVIRAAAVKQWRPLLEAINNGDLPKFATGGYVGEAGERALAFAQSKNGLPYVYGGASGSSWDCSGFMSGIHNALTGQSVRYVTGSDFASLGYVPGFDPNGFSIGTDGGVGTGGHMAGTLFGTNVESDGSNGVQFGGGADGALGFPAVWHLPRHLWNPPQMDDPNSESLQGLDYGDDPAQGLDYGGSTPPVTVTNPPAKRGSTPTAPRKSTPSTTTAPPPVVGSSPTTAPSKPAHDPAAIYQNATSSFIDKAKNAGQQFIDGWIPTELTNPQGLVGGLLNAGREISAWYAQNHGTPDIVNDPVGSLGQIAGGFIGGGTPPLPMPDLSPAGVQNTVNSIRQIAPADAAKSQPGDTYHFHVTNIDEAFRRYQVEQAKKAAGFMSR</sequence>
<dbReference type="EMBL" id="JAUTXY010000017">
    <property type="protein sequence ID" value="MEE2061231.1"/>
    <property type="molecule type" value="Genomic_DNA"/>
</dbReference>
<evidence type="ECO:0008006" key="4">
    <source>
        <dbReference type="Google" id="ProtNLM"/>
    </source>
</evidence>
<dbReference type="SUPFAM" id="SSF54001">
    <property type="entry name" value="Cysteine proteinases"/>
    <property type="match status" value="1"/>
</dbReference>
<dbReference type="SUPFAM" id="SSF48371">
    <property type="entry name" value="ARM repeat"/>
    <property type="match status" value="1"/>
</dbReference>